<evidence type="ECO:0000313" key="6">
    <source>
        <dbReference type="EMBL" id="EKE27803.1"/>
    </source>
</evidence>
<dbReference type="PANTHER" id="PTHR33343:SF1">
    <property type="entry name" value="LARGE RIBOSOMAL SUBUNIT PROTEIN BL35M"/>
    <property type="match status" value="1"/>
</dbReference>
<accession>K2FXT8</accession>
<protein>
    <recommendedName>
        <fullName evidence="4">50S ribosomal protein L35</fullName>
    </recommendedName>
</protein>
<comment type="similarity">
    <text evidence="1 4">Belongs to the bacterial ribosomal protein bL35 family.</text>
</comment>
<dbReference type="PROSITE" id="PS00936">
    <property type="entry name" value="RIBOSOMAL_L35"/>
    <property type="match status" value="1"/>
</dbReference>
<evidence type="ECO:0000256" key="5">
    <source>
        <dbReference type="SAM" id="MobiDB-lite"/>
    </source>
</evidence>
<feature type="region of interest" description="Disordered" evidence="5">
    <location>
        <begin position="33"/>
        <end position="65"/>
    </location>
</feature>
<evidence type="ECO:0000256" key="2">
    <source>
        <dbReference type="ARBA" id="ARBA00022980"/>
    </source>
</evidence>
<evidence type="ECO:0000256" key="1">
    <source>
        <dbReference type="ARBA" id="ARBA00006598"/>
    </source>
</evidence>
<dbReference type="FunFam" id="4.10.410.60:FF:000001">
    <property type="entry name" value="50S ribosomal protein L35"/>
    <property type="match status" value="1"/>
</dbReference>
<dbReference type="SUPFAM" id="SSF143034">
    <property type="entry name" value="L35p-like"/>
    <property type="match status" value="1"/>
</dbReference>
<feature type="compositionally biased region" description="Polar residues" evidence="5">
    <location>
        <begin position="50"/>
        <end position="65"/>
    </location>
</feature>
<name>K2FXT8_9BACT</name>
<sequence>MKAKTHSGAKKRVKVTGTGKYILEKSCKRHLLSDKSKKAKGRNKYGVEASSANERSLKQSLPNGL</sequence>
<dbReference type="GO" id="GO:0006412">
    <property type="term" value="P:translation"/>
    <property type="evidence" value="ECO:0007669"/>
    <property type="project" value="InterPro"/>
</dbReference>
<comment type="caution">
    <text evidence="6">The sequence shown here is derived from an EMBL/GenBank/DDBJ whole genome shotgun (WGS) entry which is preliminary data.</text>
</comment>
<dbReference type="InterPro" id="IPR018265">
    <property type="entry name" value="Ribosomal_bL35_CS"/>
</dbReference>
<gene>
    <name evidence="6" type="ORF">ACD_3C00146G0002</name>
</gene>
<feature type="compositionally biased region" description="Basic residues" evidence="5">
    <location>
        <begin position="1"/>
        <end position="14"/>
    </location>
</feature>
<dbReference type="AlphaFoldDB" id="K2FXT8"/>
<dbReference type="NCBIfam" id="TIGR00001">
    <property type="entry name" value="rpmI_bact"/>
    <property type="match status" value="1"/>
</dbReference>
<dbReference type="InterPro" id="IPR021137">
    <property type="entry name" value="Ribosomal_bL35-like"/>
</dbReference>
<feature type="region of interest" description="Disordered" evidence="5">
    <location>
        <begin position="1"/>
        <end position="20"/>
    </location>
</feature>
<dbReference type="PANTHER" id="PTHR33343">
    <property type="entry name" value="54S RIBOSOMAL PROTEIN BL35M"/>
    <property type="match status" value="1"/>
</dbReference>
<dbReference type="GO" id="GO:0022625">
    <property type="term" value="C:cytosolic large ribosomal subunit"/>
    <property type="evidence" value="ECO:0007669"/>
    <property type="project" value="TreeGrafter"/>
</dbReference>
<dbReference type="PRINTS" id="PR00064">
    <property type="entry name" value="RIBOSOMALL35"/>
</dbReference>
<dbReference type="InterPro" id="IPR001706">
    <property type="entry name" value="Ribosomal_bL35"/>
</dbReference>
<keyword evidence="2 4" id="KW-0689">Ribosomal protein</keyword>
<proteinExistence type="inferred from homology"/>
<organism evidence="6">
    <name type="scientific">uncultured bacterium</name>
    <name type="common">gcode 4</name>
    <dbReference type="NCBI Taxonomy" id="1234023"/>
    <lineage>
        <taxon>Bacteria</taxon>
        <taxon>environmental samples</taxon>
    </lineage>
</organism>
<dbReference type="GO" id="GO:0003735">
    <property type="term" value="F:structural constituent of ribosome"/>
    <property type="evidence" value="ECO:0007669"/>
    <property type="project" value="InterPro"/>
</dbReference>
<evidence type="ECO:0000256" key="4">
    <source>
        <dbReference type="RuleBase" id="RU000568"/>
    </source>
</evidence>
<dbReference type="EMBL" id="AMFJ01000420">
    <property type="protein sequence ID" value="EKE27803.1"/>
    <property type="molecule type" value="Genomic_DNA"/>
</dbReference>
<reference evidence="6" key="1">
    <citation type="journal article" date="2012" name="Science">
        <title>Fermentation, hydrogen, and sulfur metabolism in multiple uncultivated bacterial phyla.</title>
        <authorList>
            <person name="Wrighton K.C."/>
            <person name="Thomas B.C."/>
            <person name="Sharon I."/>
            <person name="Miller C.S."/>
            <person name="Castelle C.J."/>
            <person name="VerBerkmoes N.C."/>
            <person name="Wilkins M.J."/>
            <person name="Hettich R.L."/>
            <person name="Lipton M.S."/>
            <person name="Williams K.H."/>
            <person name="Long P.E."/>
            <person name="Banfield J.F."/>
        </authorList>
    </citation>
    <scope>NUCLEOTIDE SEQUENCE [LARGE SCALE GENOMIC DNA]</scope>
</reference>
<evidence type="ECO:0000256" key="3">
    <source>
        <dbReference type="ARBA" id="ARBA00023274"/>
    </source>
</evidence>
<dbReference type="InterPro" id="IPR037229">
    <property type="entry name" value="Ribosomal_bL35_sf"/>
</dbReference>
<keyword evidence="3 4" id="KW-0687">Ribonucleoprotein</keyword>
<dbReference type="Gene3D" id="4.10.410.60">
    <property type="match status" value="1"/>
</dbReference>
<dbReference type="Pfam" id="PF01632">
    <property type="entry name" value="Ribosomal_L35p"/>
    <property type="match status" value="1"/>
</dbReference>